<feature type="coiled-coil region" evidence="1">
    <location>
        <begin position="188"/>
        <end position="215"/>
    </location>
</feature>
<evidence type="ECO:0000256" key="1">
    <source>
        <dbReference type="SAM" id="Coils"/>
    </source>
</evidence>
<keyword evidence="4" id="KW-1185">Reference proteome</keyword>
<proteinExistence type="predicted"/>
<organism evidence="3 4">
    <name type="scientific">Sphingomonas sediminicola</name>
    <dbReference type="NCBI Taxonomy" id="386874"/>
    <lineage>
        <taxon>Bacteria</taxon>
        <taxon>Pseudomonadati</taxon>
        <taxon>Pseudomonadota</taxon>
        <taxon>Alphaproteobacteria</taxon>
        <taxon>Sphingomonadales</taxon>
        <taxon>Sphingomonadaceae</taxon>
        <taxon>Sphingomonas</taxon>
    </lineage>
</organism>
<dbReference type="PANTHER" id="PTHR32309">
    <property type="entry name" value="TYROSINE-PROTEIN KINASE"/>
    <property type="match status" value="1"/>
</dbReference>
<keyword evidence="2" id="KW-0472">Membrane</keyword>
<keyword evidence="2" id="KW-0812">Transmembrane</keyword>
<evidence type="ECO:0000313" key="3">
    <source>
        <dbReference type="EMBL" id="QNP46138.1"/>
    </source>
</evidence>
<sequence>MIEPGTLERAEGGGAWLINHMPAILWQRRMYVIVPFIVVFLVGLITAFMLPTLYRSSATLLVESQDLSTDIVEAPGAGEIEKRIAKIREQVLSRGDLISLIEQNDLYPSERRTKPMSYVVDKMRKATTVGALAGDIGQSGTSKESTIAITMSYDYPDPGKSQAVMQSYVTQFLKMDSDEVEDQANLTVRFLQEQAGRLQTQIQQIERQITALKTTNGVVLSGAGAPVFMDTGSYTAQITSLENENRQLVRQSKTGGSDSQLAQAEAALAVAQSTYSDSHPDVIAARERVEILRQAARNSGSTSNSIVQDQIQANNAAIAQLRAARDALVNRANVAAAGQARAPAIMERASQLENQANALREQYKTVAGNLMRAQGGARLANEQRAERLSLVEPPNLPDRPQWPNRPLVIGAGAAAGLALGLILALLIELLNRPMRSPAQVQSMGLPILGVVPILQTRPSKKRFGLFRKREARFA</sequence>
<dbReference type="PANTHER" id="PTHR32309:SF13">
    <property type="entry name" value="FERRIC ENTEROBACTIN TRANSPORT PROTEIN FEPE"/>
    <property type="match status" value="1"/>
</dbReference>
<dbReference type="EMBL" id="CP060782">
    <property type="protein sequence ID" value="QNP46138.1"/>
    <property type="molecule type" value="Genomic_DNA"/>
</dbReference>
<feature type="coiled-coil region" evidence="1">
    <location>
        <begin position="342"/>
        <end position="369"/>
    </location>
</feature>
<accession>A0ABX6TA70</accession>
<feature type="transmembrane region" description="Helical" evidence="2">
    <location>
        <begin position="407"/>
        <end position="427"/>
    </location>
</feature>
<evidence type="ECO:0000256" key="2">
    <source>
        <dbReference type="SAM" id="Phobius"/>
    </source>
</evidence>
<keyword evidence="1" id="KW-0175">Coiled coil</keyword>
<dbReference type="RefSeq" id="WP_187709091.1">
    <property type="nucleotide sequence ID" value="NZ_CP060782.1"/>
</dbReference>
<name>A0ABX6TA70_9SPHN</name>
<protein>
    <submittedName>
        <fullName evidence="3">Lipopolysaccharide biosynthesis protein</fullName>
    </submittedName>
</protein>
<dbReference type="Proteomes" id="UP000516105">
    <property type="component" value="Chromosome"/>
</dbReference>
<dbReference type="InterPro" id="IPR050445">
    <property type="entry name" value="Bact_polysacc_biosynth/exp"/>
</dbReference>
<keyword evidence="2" id="KW-1133">Transmembrane helix</keyword>
<gene>
    <name evidence="3" type="ORF">H9L14_02440</name>
</gene>
<feature type="transmembrane region" description="Helical" evidence="2">
    <location>
        <begin position="30"/>
        <end position="54"/>
    </location>
</feature>
<reference evidence="3 4" key="1">
    <citation type="submission" date="2020-08" db="EMBL/GenBank/DDBJ databases">
        <title>Genome sequence of Sphingomonas sediminicola KACC 15039T.</title>
        <authorList>
            <person name="Hyun D.-W."/>
            <person name="Bae J.-W."/>
        </authorList>
    </citation>
    <scope>NUCLEOTIDE SEQUENCE [LARGE SCALE GENOMIC DNA]</scope>
    <source>
        <strain evidence="3 4">KACC 15039</strain>
    </source>
</reference>
<evidence type="ECO:0000313" key="4">
    <source>
        <dbReference type="Proteomes" id="UP000516105"/>
    </source>
</evidence>